<evidence type="ECO:0000313" key="1">
    <source>
        <dbReference type="EMBL" id="OEL11077.1"/>
    </source>
</evidence>
<protein>
    <submittedName>
        <fullName evidence="1">Uncharacterized protein</fullName>
    </submittedName>
</protein>
<sequence length="42" mass="4875">MKSEILCADFPKSRKKLCEKFTDLSIKNCAEFFKTLTEKCAK</sequence>
<proteinExistence type="predicted"/>
<dbReference type="EMBL" id="MKGI01000061">
    <property type="protein sequence ID" value="OEL11077.1"/>
    <property type="molecule type" value="Genomic_DNA"/>
</dbReference>
<dbReference type="Proteomes" id="UP000095601">
    <property type="component" value="Unassembled WGS sequence"/>
</dbReference>
<dbReference type="AlphaFoldDB" id="A0A1E5UE71"/>
<keyword evidence="2" id="KW-1185">Reference proteome</keyword>
<name>A0A1E5UE71_9FLAO</name>
<evidence type="ECO:0000313" key="2">
    <source>
        <dbReference type="Proteomes" id="UP000095601"/>
    </source>
</evidence>
<organism evidence="1 2">
    <name type="scientific">Cloacibacterium normanense</name>
    <dbReference type="NCBI Taxonomy" id="237258"/>
    <lineage>
        <taxon>Bacteria</taxon>
        <taxon>Pseudomonadati</taxon>
        <taxon>Bacteroidota</taxon>
        <taxon>Flavobacteriia</taxon>
        <taxon>Flavobacteriales</taxon>
        <taxon>Weeksellaceae</taxon>
    </lineage>
</organism>
<comment type="caution">
    <text evidence="1">The sequence shown here is derived from an EMBL/GenBank/DDBJ whole genome shotgun (WGS) entry which is preliminary data.</text>
</comment>
<accession>A0A1E5UE71</accession>
<gene>
    <name evidence="1" type="ORF">BHF72_2466</name>
</gene>
<reference evidence="1 2" key="1">
    <citation type="submission" date="2016-09" db="EMBL/GenBank/DDBJ databases">
        <authorList>
            <person name="Capua I."/>
            <person name="De Benedictis P."/>
            <person name="Joannis T."/>
            <person name="Lombin L.H."/>
            <person name="Cattoli G."/>
        </authorList>
    </citation>
    <scope>NUCLEOTIDE SEQUENCE [LARGE SCALE GENOMIC DNA]</scope>
    <source>
        <strain evidence="1 2">NRS-1</strain>
    </source>
</reference>